<comment type="caution">
    <text evidence="1">The sequence shown here is derived from an EMBL/GenBank/DDBJ whole genome shotgun (WGS) entry which is preliminary data.</text>
</comment>
<dbReference type="AlphaFoldDB" id="A0A644XK77"/>
<dbReference type="EMBL" id="VSSQ01002600">
    <property type="protein sequence ID" value="MPM16387.1"/>
    <property type="molecule type" value="Genomic_DNA"/>
</dbReference>
<evidence type="ECO:0000313" key="1">
    <source>
        <dbReference type="EMBL" id="MPM16387.1"/>
    </source>
</evidence>
<name>A0A644XK77_9ZZZZ</name>
<accession>A0A644XK77</accession>
<gene>
    <name evidence="1" type="ORF">SDC9_62766</name>
</gene>
<protein>
    <recommendedName>
        <fullName evidence="2">DUF5643 domain-containing protein</fullName>
    </recommendedName>
</protein>
<organism evidence="1">
    <name type="scientific">bioreactor metagenome</name>
    <dbReference type="NCBI Taxonomy" id="1076179"/>
    <lineage>
        <taxon>unclassified sequences</taxon>
        <taxon>metagenomes</taxon>
        <taxon>ecological metagenomes</taxon>
    </lineage>
</organism>
<sequence>MEDVGNFSFNIEFNEFAKPIEYEFNQEHIIMGQIITLKEMKVYPTGTEVSFEFSEENSAWIKGLDLAVESEGTQMYSGRNGITSTYDETNSHMNVYIQSDYFAEPKEQNLIIKGIRLLEKDKEFITVDLEKGIISPEIEGMRLSKVSRRGQKADLTFSTNVSDDECFGVFAPNYKDSEGKSYEIKSEGSSRRDSEMETYLTVEYPESGVVILQRSLTPKIFLKEPIKIPLPIK</sequence>
<reference evidence="1" key="1">
    <citation type="submission" date="2019-08" db="EMBL/GenBank/DDBJ databases">
        <authorList>
            <person name="Kucharzyk K."/>
            <person name="Murdoch R.W."/>
            <person name="Higgins S."/>
            <person name="Loffler F."/>
        </authorList>
    </citation>
    <scope>NUCLEOTIDE SEQUENCE</scope>
</reference>
<proteinExistence type="predicted"/>
<evidence type="ECO:0008006" key="2">
    <source>
        <dbReference type="Google" id="ProtNLM"/>
    </source>
</evidence>